<dbReference type="GO" id="GO:0005886">
    <property type="term" value="C:plasma membrane"/>
    <property type="evidence" value="ECO:0007669"/>
    <property type="project" value="UniProtKB-SubCell"/>
</dbReference>
<dbReference type="PANTHER" id="PTHR30472">
    <property type="entry name" value="FERRIC ENTEROBACTIN TRANSPORT SYSTEM PERMEASE PROTEIN"/>
    <property type="match status" value="1"/>
</dbReference>
<evidence type="ECO:0000313" key="10">
    <source>
        <dbReference type="Proteomes" id="UP000431092"/>
    </source>
</evidence>
<comment type="similarity">
    <text evidence="2">Belongs to the binding-protein-dependent transport system permease family. FecCD subfamily.</text>
</comment>
<dbReference type="GO" id="GO:0033214">
    <property type="term" value="P:siderophore-iron import into cell"/>
    <property type="evidence" value="ECO:0007669"/>
    <property type="project" value="TreeGrafter"/>
</dbReference>
<name>A0A6I3IS47_9MICO</name>
<feature type="transmembrane region" description="Helical" evidence="8">
    <location>
        <begin position="288"/>
        <end position="310"/>
    </location>
</feature>
<evidence type="ECO:0000256" key="6">
    <source>
        <dbReference type="ARBA" id="ARBA00022989"/>
    </source>
</evidence>
<dbReference type="SUPFAM" id="SSF81345">
    <property type="entry name" value="ABC transporter involved in vitamin B12 uptake, BtuC"/>
    <property type="match status" value="1"/>
</dbReference>
<feature type="transmembrane region" description="Helical" evidence="8">
    <location>
        <begin position="128"/>
        <end position="148"/>
    </location>
</feature>
<dbReference type="PANTHER" id="PTHR30472:SF1">
    <property type="entry name" value="FE(3+) DICITRATE TRANSPORT SYSTEM PERMEASE PROTEIN FECC-RELATED"/>
    <property type="match status" value="1"/>
</dbReference>
<dbReference type="RefSeq" id="WP_154592433.1">
    <property type="nucleotide sequence ID" value="NZ_WLVL01000017.1"/>
</dbReference>
<feature type="transmembrane region" description="Helical" evidence="8">
    <location>
        <begin position="70"/>
        <end position="91"/>
    </location>
</feature>
<evidence type="ECO:0000256" key="3">
    <source>
        <dbReference type="ARBA" id="ARBA00022448"/>
    </source>
</evidence>
<accession>A0A6I3IS47</accession>
<feature type="transmembrane region" description="Helical" evidence="8">
    <location>
        <begin position="26"/>
        <end position="49"/>
    </location>
</feature>
<keyword evidence="5 8" id="KW-0812">Transmembrane</keyword>
<organism evidence="9 10">
    <name type="scientific">Arsenicicoccus cauae</name>
    <dbReference type="NCBI Taxonomy" id="2663847"/>
    <lineage>
        <taxon>Bacteria</taxon>
        <taxon>Bacillati</taxon>
        <taxon>Actinomycetota</taxon>
        <taxon>Actinomycetes</taxon>
        <taxon>Micrococcales</taxon>
        <taxon>Intrasporangiaceae</taxon>
        <taxon>Arsenicicoccus</taxon>
    </lineage>
</organism>
<keyword evidence="7 8" id="KW-0472">Membrane</keyword>
<keyword evidence="6 8" id="KW-1133">Transmembrane helix</keyword>
<dbReference type="InterPro" id="IPR037294">
    <property type="entry name" value="ABC_BtuC-like"/>
</dbReference>
<dbReference type="InterPro" id="IPR000522">
    <property type="entry name" value="ABC_transptr_permease_BtuC"/>
</dbReference>
<evidence type="ECO:0000256" key="8">
    <source>
        <dbReference type="SAM" id="Phobius"/>
    </source>
</evidence>
<dbReference type="GO" id="GO:0022857">
    <property type="term" value="F:transmembrane transporter activity"/>
    <property type="evidence" value="ECO:0007669"/>
    <property type="project" value="InterPro"/>
</dbReference>
<dbReference type="CDD" id="cd06550">
    <property type="entry name" value="TM_ABC_iron-siderophores_like"/>
    <property type="match status" value="1"/>
</dbReference>
<evidence type="ECO:0000313" key="9">
    <source>
        <dbReference type="EMBL" id="MTB71091.1"/>
    </source>
</evidence>
<keyword evidence="3" id="KW-0813">Transport</keyword>
<dbReference type="Gene3D" id="1.10.3470.10">
    <property type="entry name" value="ABC transporter involved in vitamin B12 uptake, BtuC"/>
    <property type="match status" value="1"/>
</dbReference>
<evidence type="ECO:0000256" key="1">
    <source>
        <dbReference type="ARBA" id="ARBA00004651"/>
    </source>
</evidence>
<evidence type="ECO:0000256" key="7">
    <source>
        <dbReference type="ARBA" id="ARBA00023136"/>
    </source>
</evidence>
<dbReference type="EMBL" id="WLVL01000017">
    <property type="protein sequence ID" value="MTB71091.1"/>
    <property type="molecule type" value="Genomic_DNA"/>
</dbReference>
<comment type="subcellular location">
    <subcellularLocation>
        <location evidence="1">Cell membrane</location>
        <topology evidence="1">Multi-pass membrane protein</topology>
    </subcellularLocation>
</comment>
<protein>
    <submittedName>
        <fullName evidence="9">Iron chelate uptake ABC transporter family permease subunit</fullName>
    </submittedName>
</protein>
<keyword evidence="4" id="KW-1003">Cell membrane</keyword>
<feature type="transmembrane region" description="Helical" evidence="8">
    <location>
        <begin position="103"/>
        <end position="121"/>
    </location>
</feature>
<feature type="transmembrane region" description="Helical" evidence="8">
    <location>
        <begin position="316"/>
        <end position="334"/>
    </location>
</feature>
<evidence type="ECO:0000256" key="2">
    <source>
        <dbReference type="ARBA" id="ARBA00007935"/>
    </source>
</evidence>
<dbReference type="Pfam" id="PF01032">
    <property type="entry name" value="FecCD"/>
    <property type="match status" value="1"/>
</dbReference>
<feature type="transmembrane region" description="Helical" evidence="8">
    <location>
        <begin position="160"/>
        <end position="179"/>
    </location>
</feature>
<comment type="caution">
    <text evidence="9">The sequence shown here is derived from an EMBL/GenBank/DDBJ whole genome shotgun (WGS) entry which is preliminary data.</text>
</comment>
<feature type="transmembrane region" description="Helical" evidence="8">
    <location>
        <begin position="200"/>
        <end position="221"/>
    </location>
</feature>
<dbReference type="Proteomes" id="UP000431092">
    <property type="component" value="Unassembled WGS sequence"/>
</dbReference>
<gene>
    <name evidence="9" type="ORF">GGG17_03705</name>
</gene>
<reference evidence="9 10" key="1">
    <citation type="submission" date="2019-11" db="EMBL/GenBank/DDBJ databases">
        <title>Whole genome sequencing identifies a novel species of the genus Arsenicicoccus isolated from human blood.</title>
        <authorList>
            <person name="Jeong J.H."/>
            <person name="Kweon O.J."/>
            <person name="Kim H.R."/>
            <person name="Kim T.-H."/>
            <person name="Ha S.-M."/>
            <person name="Lee M.-K."/>
        </authorList>
    </citation>
    <scope>NUCLEOTIDE SEQUENCE [LARGE SCALE GENOMIC DNA]</scope>
    <source>
        <strain evidence="9 10">MKL-02</strain>
    </source>
</reference>
<sequence length="339" mass="33306">MSRPAPATTARALAPPGVRLPAAARALTPLLLLLVALAASLLVGSRAVAPSALIDAAHPLHAIAMARVDRTVLAVVVGAALGLSGTCFQGLTRNPLADPGILGVFAGASLAMVVAISVLGVSAPAVHVTAAFVGAAVAAVVVHLLAAVSRGGLRPGSVTIAGAAVTAALTSISTALLLGDRGTLQAYRFWQVGTIGGRDLGLLGVVGPLLVVGALLSLVLARRLDALALGDDAAAALGTHPTRARWAVGAVAVLLAAGATALAGPVGFVGLLVPHAARALVGPAHGRLLPLSAVLGAALVAAADTLGRVVLPPSEVQVGIMTAMVGLPGFVWALRRGRL</sequence>
<evidence type="ECO:0000256" key="4">
    <source>
        <dbReference type="ARBA" id="ARBA00022475"/>
    </source>
</evidence>
<keyword evidence="10" id="KW-1185">Reference proteome</keyword>
<feature type="transmembrane region" description="Helical" evidence="8">
    <location>
        <begin position="246"/>
        <end position="276"/>
    </location>
</feature>
<evidence type="ECO:0000256" key="5">
    <source>
        <dbReference type="ARBA" id="ARBA00022692"/>
    </source>
</evidence>
<proteinExistence type="inferred from homology"/>
<dbReference type="AlphaFoldDB" id="A0A6I3IS47"/>